<feature type="transmembrane region" description="Helical" evidence="6">
    <location>
        <begin position="21"/>
        <end position="42"/>
    </location>
</feature>
<evidence type="ECO:0000256" key="5">
    <source>
        <dbReference type="ARBA" id="ARBA00023136"/>
    </source>
</evidence>
<keyword evidence="5 6" id="KW-0472">Membrane</keyword>
<dbReference type="PRINTS" id="PR00952">
    <property type="entry name" value="TYPE3IMQPROT"/>
</dbReference>
<gene>
    <name evidence="7" type="ORF">SDC9_46175</name>
</gene>
<dbReference type="AlphaFoldDB" id="A0A644WC37"/>
<dbReference type="PIRSF" id="PIRSF004669">
    <property type="entry name" value="FliQ"/>
    <property type="match status" value="1"/>
</dbReference>
<dbReference type="GO" id="GO:0005886">
    <property type="term" value="C:plasma membrane"/>
    <property type="evidence" value="ECO:0007669"/>
    <property type="project" value="UniProtKB-SubCell"/>
</dbReference>
<name>A0A644WC37_9ZZZZ</name>
<evidence type="ECO:0000256" key="3">
    <source>
        <dbReference type="ARBA" id="ARBA00022692"/>
    </source>
</evidence>
<evidence type="ECO:0000256" key="6">
    <source>
        <dbReference type="SAM" id="Phobius"/>
    </source>
</evidence>
<keyword evidence="4 6" id="KW-1133">Transmembrane helix</keyword>
<reference evidence="7" key="1">
    <citation type="submission" date="2019-08" db="EMBL/GenBank/DDBJ databases">
        <authorList>
            <person name="Kucharzyk K."/>
            <person name="Murdoch R.W."/>
            <person name="Higgins S."/>
            <person name="Loffler F."/>
        </authorList>
    </citation>
    <scope>NUCLEOTIDE SEQUENCE</scope>
</reference>
<comment type="subcellular location">
    <subcellularLocation>
        <location evidence="1">Cell membrane</location>
        <topology evidence="1">Multi-pass membrane protein</topology>
    </subcellularLocation>
</comment>
<keyword evidence="3 6" id="KW-0812">Transmembrane</keyword>
<evidence type="ECO:0000313" key="7">
    <source>
        <dbReference type="EMBL" id="MPL99953.1"/>
    </source>
</evidence>
<protein>
    <recommendedName>
        <fullName evidence="8">Flagellar biosynthetic protein FliQ</fullName>
    </recommendedName>
</protein>
<dbReference type="EMBL" id="VSSQ01000699">
    <property type="protein sequence ID" value="MPL99953.1"/>
    <property type="molecule type" value="Genomic_DNA"/>
</dbReference>
<organism evidence="7">
    <name type="scientific">bioreactor metagenome</name>
    <dbReference type="NCBI Taxonomy" id="1076179"/>
    <lineage>
        <taxon>unclassified sequences</taxon>
        <taxon>metagenomes</taxon>
        <taxon>ecological metagenomes</taxon>
    </lineage>
</organism>
<comment type="caution">
    <text evidence="7">The sequence shown here is derived from an EMBL/GenBank/DDBJ whole genome shotgun (WGS) entry which is preliminary data.</text>
</comment>
<evidence type="ECO:0000256" key="1">
    <source>
        <dbReference type="ARBA" id="ARBA00004651"/>
    </source>
</evidence>
<proteinExistence type="predicted"/>
<dbReference type="PANTHER" id="PTHR34040:SF2">
    <property type="entry name" value="FLAGELLAR BIOSYNTHETIC PROTEIN FLIQ"/>
    <property type="match status" value="1"/>
</dbReference>
<dbReference type="Pfam" id="PF01313">
    <property type="entry name" value="Bac_export_3"/>
    <property type="match status" value="1"/>
</dbReference>
<dbReference type="GO" id="GO:0009306">
    <property type="term" value="P:protein secretion"/>
    <property type="evidence" value="ECO:0007669"/>
    <property type="project" value="InterPro"/>
</dbReference>
<sequence length="92" mass="10043">MINVSENLIIGIVRDALYTSLKVAGPILIVSILIGLIISIFQATTQIQEQTLTFVPKLIGIAAVGLMLSSFMLHTLVAFTERIFELIIKIST</sequence>
<dbReference type="PANTHER" id="PTHR34040">
    <property type="entry name" value="FLAGELLAR BIOSYNTHETIC PROTEIN FLIQ"/>
    <property type="match status" value="1"/>
</dbReference>
<dbReference type="InterPro" id="IPR002191">
    <property type="entry name" value="Bac_export_3"/>
</dbReference>
<keyword evidence="2" id="KW-1003">Cell membrane</keyword>
<accession>A0A644WC37</accession>
<evidence type="ECO:0008006" key="8">
    <source>
        <dbReference type="Google" id="ProtNLM"/>
    </source>
</evidence>
<evidence type="ECO:0000256" key="2">
    <source>
        <dbReference type="ARBA" id="ARBA00022475"/>
    </source>
</evidence>
<feature type="transmembrane region" description="Helical" evidence="6">
    <location>
        <begin position="54"/>
        <end position="79"/>
    </location>
</feature>
<evidence type="ECO:0000256" key="4">
    <source>
        <dbReference type="ARBA" id="ARBA00022989"/>
    </source>
</evidence>